<sequence length="119" mass="13309">QASLQTHTIATALLPVKSRFDCVGELWLMLREVGGLWAPMIQVIMGSERILAVFKPALYNRTYETRSVISVIFSIFFVLASISAAVIVAWTSRESEIPYYCGRKSSFGAGYGMYIYLVN</sequence>
<keyword evidence="3" id="KW-1185">Reference proteome</keyword>
<proteinExistence type="predicted"/>
<feature type="transmembrane region" description="Helical" evidence="1">
    <location>
        <begin position="66"/>
        <end position="90"/>
    </location>
</feature>
<evidence type="ECO:0000256" key="1">
    <source>
        <dbReference type="SAM" id="Phobius"/>
    </source>
</evidence>
<dbReference type="Gene3D" id="1.20.1070.10">
    <property type="entry name" value="Rhodopsin 7-helix transmembrane proteins"/>
    <property type="match status" value="1"/>
</dbReference>
<keyword evidence="1" id="KW-0472">Membrane</keyword>
<evidence type="ECO:0000313" key="2">
    <source>
        <dbReference type="EMBL" id="GMR44783.1"/>
    </source>
</evidence>
<reference evidence="3" key="1">
    <citation type="submission" date="2022-10" db="EMBL/GenBank/DDBJ databases">
        <title>Genome assembly of Pristionchus species.</title>
        <authorList>
            <person name="Yoshida K."/>
            <person name="Sommer R.J."/>
        </authorList>
    </citation>
    <scope>NUCLEOTIDE SEQUENCE [LARGE SCALE GENOMIC DNA]</scope>
    <source>
        <strain evidence="3">RS5460</strain>
    </source>
</reference>
<dbReference type="PANTHER" id="PTHR23360">
    <property type="entry name" value="G-PROTEIN COUPLED RECEPTORS FAMILY 1 PROFILE DOMAIN-CONTAINING PROTEIN-RELATED"/>
    <property type="match status" value="1"/>
</dbReference>
<gene>
    <name evidence="2" type="ORF">PMAYCL1PPCAC_14978</name>
</gene>
<feature type="non-terminal residue" evidence="2">
    <location>
        <position position="1"/>
    </location>
</feature>
<dbReference type="PANTHER" id="PTHR23360:SF29">
    <property type="entry name" value="G_PROTEIN_RECEP_F1_2 DOMAIN-CONTAINING PROTEIN"/>
    <property type="match status" value="1"/>
</dbReference>
<keyword evidence="1" id="KW-0812">Transmembrane</keyword>
<accession>A0AAN5CI30</accession>
<evidence type="ECO:0000313" key="3">
    <source>
        <dbReference type="Proteomes" id="UP001328107"/>
    </source>
</evidence>
<dbReference type="InterPro" id="IPR047130">
    <property type="entry name" value="7TM_GPCR_Srsx_nematod"/>
</dbReference>
<protein>
    <recommendedName>
        <fullName evidence="4">G protein-coupled receptor</fullName>
    </recommendedName>
</protein>
<name>A0AAN5CI30_9BILA</name>
<evidence type="ECO:0008006" key="4">
    <source>
        <dbReference type="Google" id="ProtNLM"/>
    </source>
</evidence>
<comment type="caution">
    <text evidence="2">The sequence shown here is derived from an EMBL/GenBank/DDBJ whole genome shotgun (WGS) entry which is preliminary data.</text>
</comment>
<dbReference type="AlphaFoldDB" id="A0AAN5CI30"/>
<keyword evidence="1" id="KW-1133">Transmembrane helix</keyword>
<dbReference type="EMBL" id="BTRK01000004">
    <property type="protein sequence ID" value="GMR44783.1"/>
    <property type="molecule type" value="Genomic_DNA"/>
</dbReference>
<feature type="non-terminal residue" evidence="2">
    <location>
        <position position="119"/>
    </location>
</feature>
<organism evidence="2 3">
    <name type="scientific">Pristionchus mayeri</name>
    <dbReference type="NCBI Taxonomy" id="1317129"/>
    <lineage>
        <taxon>Eukaryota</taxon>
        <taxon>Metazoa</taxon>
        <taxon>Ecdysozoa</taxon>
        <taxon>Nematoda</taxon>
        <taxon>Chromadorea</taxon>
        <taxon>Rhabditida</taxon>
        <taxon>Rhabditina</taxon>
        <taxon>Diplogasteromorpha</taxon>
        <taxon>Diplogasteroidea</taxon>
        <taxon>Neodiplogasteridae</taxon>
        <taxon>Pristionchus</taxon>
    </lineage>
</organism>
<dbReference type="Proteomes" id="UP001328107">
    <property type="component" value="Unassembled WGS sequence"/>
</dbReference>